<sequence>MFTVDRRQYVRTQLLERAREDKRIVGAAITGSAARDAEDRWSDVDLFFGVVDGIAVEETLSDWSAFVYHELGAIHHFDLRAGSAVYRAFLLGELLEIDLGFTPAAAFGPIGGGGFRVVFGDAVERQPGSVDPGHLIGLAWHHVLHARISVERGALWQAEHWISGVRDHTLALACLRLGHPVAHAKGADQLPPDVTGPVQEALVRSLDAGELSRALGAATRAFLRELRETDSEVAGTLEKPLLDLAAVS</sequence>
<comment type="caution">
    <text evidence="1">The sequence shown here is derived from an EMBL/GenBank/DDBJ whole genome shotgun (WGS) entry which is preliminary data.</text>
</comment>
<reference evidence="1 2" key="1">
    <citation type="submission" date="2023-07" db="EMBL/GenBank/DDBJ databases">
        <title>Sequencing the genomes of 1000 actinobacteria strains.</title>
        <authorList>
            <person name="Klenk H.-P."/>
        </authorList>
    </citation>
    <scope>NUCLEOTIDE SEQUENCE [LARGE SCALE GENOMIC DNA]</scope>
    <source>
        <strain evidence="1 2">DSM 46740</strain>
    </source>
</reference>
<gene>
    <name evidence="1" type="ORF">J2853_002381</name>
</gene>
<accession>A0ABT9Q9T6</accession>
<dbReference type="Proteomes" id="UP001225356">
    <property type="component" value="Unassembled WGS sequence"/>
</dbReference>
<protein>
    <submittedName>
        <fullName evidence="1">Nucleotidyltransferase</fullName>
    </submittedName>
</protein>
<dbReference type="Gene3D" id="3.30.460.10">
    <property type="entry name" value="Beta Polymerase, domain 2"/>
    <property type="match status" value="1"/>
</dbReference>
<evidence type="ECO:0000313" key="2">
    <source>
        <dbReference type="Proteomes" id="UP001225356"/>
    </source>
</evidence>
<keyword evidence="2" id="KW-1185">Reference proteome</keyword>
<proteinExistence type="predicted"/>
<dbReference type="EMBL" id="JAUSQU010000001">
    <property type="protein sequence ID" value="MDP9843170.1"/>
    <property type="molecule type" value="Genomic_DNA"/>
</dbReference>
<dbReference type="InterPro" id="IPR043519">
    <property type="entry name" value="NT_sf"/>
</dbReference>
<organism evidence="1 2">
    <name type="scientific">Streptosporangium lutulentum</name>
    <dbReference type="NCBI Taxonomy" id="1461250"/>
    <lineage>
        <taxon>Bacteria</taxon>
        <taxon>Bacillati</taxon>
        <taxon>Actinomycetota</taxon>
        <taxon>Actinomycetes</taxon>
        <taxon>Streptosporangiales</taxon>
        <taxon>Streptosporangiaceae</taxon>
        <taxon>Streptosporangium</taxon>
    </lineage>
</organism>
<name>A0ABT9Q9T6_9ACTN</name>
<dbReference type="SUPFAM" id="SSF81301">
    <property type="entry name" value="Nucleotidyltransferase"/>
    <property type="match status" value="1"/>
</dbReference>
<evidence type="ECO:0000313" key="1">
    <source>
        <dbReference type="EMBL" id="MDP9843170.1"/>
    </source>
</evidence>
<dbReference type="RefSeq" id="WP_307557191.1">
    <property type="nucleotide sequence ID" value="NZ_JAUSQU010000001.1"/>
</dbReference>